<evidence type="ECO:0000256" key="1">
    <source>
        <dbReference type="SAM" id="MobiDB-lite"/>
    </source>
</evidence>
<feature type="compositionally biased region" description="Low complexity" evidence="1">
    <location>
        <begin position="39"/>
        <end position="49"/>
    </location>
</feature>
<comment type="caution">
    <text evidence="2">The sequence shown here is derived from an EMBL/GenBank/DDBJ whole genome shotgun (WGS) entry which is preliminary data.</text>
</comment>
<organism evidence="2 3">
    <name type="scientific">Patagioenas fasciata monilis</name>
    <dbReference type="NCBI Taxonomy" id="372326"/>
    <lineage>
        <taxon>Eukaryota</taxon>
        <taxon>Metazoa</taxon>
        <taxon>Chordata</taxon>
        <taxon>Craniata</taxon>
        <taxon>Vertebrata</taxon>
        <taxon>Euteleostomi</taxon>
        <taxon>Archelosauria</taxon>
        <taxon>Archosauria</taxon>
        <taxon>Dinosauria</taxon>
        <taxon>Saurischia</taxon>
        <taxon>Theropoda</taxon>
        <taxon>Coelurosauria</taxon>
        <taxon>Aves</taxon>
        <taxon>Neognathae</taxon>
        <taxon>Neoaves</taxon>
        <taxon>Columbimorphae</taxon>
        <taxon>Columbiformes</taxon>
        <taxon>Columbidae</taxon>
        <taxon>Patagioenas</taxon>
    </lineage>
</organism>
<name>A0A1V4JZD2_PATFA</name>
<evidence type="ECO:0000313" key="2">
    <source>
        <dbReference type="EMBL" id="OPJ77491.1"/>
    </source>
</evidence>
<dbReference type="Proteomes" id="UP000190648">
    <property type="component" value="Unassembled WGS sequence"/>
</dbReference>
<gene>
    <name evidence="2" type="ORF">AV530_000463</name>
</gene>
<sequence>MWQPPLMGLRVAPSPGRGAGEPAEQRPLTEVSYRRDSGGHAARPRAAPGRRCRDLGENTVACVAFSSGSKWNS</sequence>
<protein>
    <submittedName>
        <fullName evidence="2">Uncharacterized protein</fullName>
    </submittedName>
</protein>
<keyword evidence="3" id="KW-1185">Reference proteome</keyword>
<evidence type="ECO:0000313" key="3">
    <source>
        <dbReference type="Proteomes" id="UP000190648"/>
    </source>
</evidence>
<accession>A0A1V4JZD2</accession>
<feature type="region of interest" description="Disordered" evidence="1">
    <location>
        <begin position="1"/>
        <end position="50"/>
    </location>
</feature>
<dbReference type="EMBL" id="LSYS01005474">
    <property type="protein sequence ID" value="OPJ77491.1"/>
    <property type="molecule type" value="Genomic_DNA"/>
</dbReference>
<reference evidence="2 3" key="1">
    <citation type="submission" date="2016-02" db="EMBL/GenBank/DDBJ databases">
        <title>Band-tailed pigeon sequencing and assembly.</title>
        <authorList>
            <person name="Soares A.E."/>
            <person name="Novak B.J."/>
            <person name="Rice E.S."/>
            <person name="O'Connell B."/>
            <person name="Chang D."/>
            <person name="Weber S."/>
            <person name="Shapiro B."/>
        </authorList>
    </citation>
    <scope>NUCLEOTIDE SEQUENCE [LARGE SCALE GENOMIC DNA]</scope>
    <source>
        <strain evidence="2">BTP2013</strain>
        <tissue evidence="2">Blood</tissue>
    </source>
</reference>
<proteinExistence type="predicted"/>
<dbReference type="AlphaFoldDB" id="A0A1V4JZD2"/>